<dbReference type="InterPro" id="IPR020449">
    <property type="entry name" value="Tscrpt_reg_AraC-type_HTH"/>
</dbReference>
<dbReference type="InterPro" id="IPR018062">
    <property type="entry name" value="HTH_AraC-typ_CS"/>
</dbReference>
<feature type="modified residue" description="4-aspartylphosphate" evidence="4">
    <location>
        <position position="55"/>
    </location>
</feature>
<dbReference type="SMART" id="SM00448">
    <property type="entry name" value="REC"/>
    <property type="match status" value="1"/>
</dbReference>
<proteinExistence type="predicted"/>
<dbReference type="GO" id="GO:0003700">
    <property type="term" value="F:DNA-binding transcription factor activity"/>
    <property type="evidence" value="ECO:0007669"/>
    <property type="project" value="InterPro"/>
</dbReference>
<evidence type="ECO:0000313" key="8">
    <source>
        <dbReference type="Proteomes" id="UP000289856"/>
    </source>
</evidence>
<dbReference type="CDD" id="cd17536">
    <property type="entry name" value="REC_YesN-like"/>
    <property type="match status" value="1"/>
</dbReference>
<evidence type="ECO:0000256" key="1">
    <source>
        <dbReference type="ARBA" id="ARBA00023015"/>
    </source>
</evidence>
<evidence type="ECO:0008006" key="9">
    <source>
        <dbReference type="Google" id="ProtNLM"/>
    </source>
</evidence>
<dbReference type="InterPro" id="IPR001789">
    <property type="entry name" value="Sig_transdc_resp-reg_receiver"/>
</dbReference>
<reference evidence="7 8" key="1">
    <citation type="submission" date="2019-01" db="EMBL/GenBank/DDBJ databases">
        <title>Complete genome sequence of Cohnella hallensis HS21 isolated from Korean fir (Abies koreana) rhizospheric soil.</title>
        <authorList>
            <person name="Jiang L."/>
            <person name="Kang S.W."/>
            <person name="Kim S."/>
            <person name="Jung J."/>
            <person name="Kim C.Y."/>
            <person name="Kim D.H."/>
            <person name="Kim S.W."/>
            <person name="Lee J."/>
        </authorList>
    </citation>
    <scope>NUCLEOTIDE SEQUENCE [LARGE SCALE GENOMIC DNA]</scope>
    <source>
        <strain evidence="7 8">HS21</strain>
    </source>
</reference>
<organism evidence="7 8">
    <name type="scientific">Cohnella abietis</name>
    <dbReference type="NCBI Taxonomy" id="2507935"/>
    <lineage>
        <taxon>Bacteria</taxon>
        <taxon>Bacillati</taxon>
        <taxon>Bacillota</taxon>
        <taxon>Bacilli</taxon>
        <taxon>Bacillales</taxon>
        <taxon>Paenibacillaceae</taxon>
        <taxon>Cohnella</taxon>
    </lineage>
</organism>
<accession>A0A3T1D1A2</accession>
<gene>
    <name evidence="7" type="ORF">KCTCHS21_12860</name>
</gene>
<dbReference type="EMBL" id="AP019400">
    <property type="protein sequence ID" value="BBI31887.1"/>
    <property type="molecule type" value="Genomic_DNA"/>
</dbReference>
<evidence type="ECO:0000256" key="2">
    <source>
        <dbReference type="ARBA" id="ARBA00023125"/>
    </source>
</evidence>
<dbReference type="PANTHER" id="PTHR43280">
    <property type="entry name" value="ARAC-FAMILY TRANSCRIPTIONAL REGULATOR"/>
    <property type="match status" value="1"/>
</dbReference>
<feature type="domain" description="HTH araC/xylS-type" evidence="5">
    <location>
        <begin position="427"/>
        <end position="525"/>
    </location>
</feature>
<dbReference type="Proteomes" id="UP000289856">
    <property type="component" value="Chromosome"/>
</dbReference>
<feature type="domain" description="Response regulatory" evidence="6">
    <location>
        <begin position="3"/>
        <end position="120"/>
    </location>
</feature>
<evidence type="ECO:0000259" key="5">
    <source>
        <dbReference type="PROSITE" id="PS01124"/>
    </source>
</evidence>
<name>A0A3T1D1A2_9BACL</name>
<dbReference type="GO" id="GO:0043565">
    <property type="term" value="F:sequence-specific DNA binding"/>
    <property type="evidence" value="ECO:0007669"/>
    <property type="project" value="InterPro"/>
</dbReference>
<keyword evidence="4" id="KW-0597">Phosphoprotein</keyword>
<dbReference type="GO" id="GO:0000160">
    <property type="term" value="P:phosphorelay signal transduction system"/>
    <property type="evidence" value="ECO:0007669"/>
    <property type="project" value="InterPro"/>
</dbReference>
<dbReference type="PROSITE" id="PS01124">
    <property type="entry name" value="HTH_ARAC_FAMILY_2"/>
    <property type="match status" value="1"/>
</dbReference>
<keyword evidence="8" id="KW-1185">Reference proteome</keyword>
<evidence type="ECO:0000259" key="6">
    <source>
        <dbReference type="PROSITE" id="PS50110"/>
    </source>
</evidence>
<dbReference type="PROSITE" id="PS50110">
    <property type="entry name" value="RESPONSE_REGULATORY"/>
    <property type="match status" value="1"/>
</dbReference>
<dbReference type="Pfam" id="PF00072">
    <property type="entry name" value="Response_reg"/>
    <property type="match status" value="1"/>
</dbReference>
<dbReference type="KEGG" id="cohn:KCTCHS21_12860"/>
<dbReference type="SUPFAM" id="SSF46689">
    <property type="entry name" value="Homeodomain-like"/>
    <property type="match status" value="2"/>
</dbReference>
<dbReference type="Gene3D" id="3.40.50.2300">
    <property type="match status" value="1"/>
</dbReference>
<sequence length="537" mass="61557">MFNLLIVDDEIYAVEGLKSGVNWAGVGFTGVYEAYNIRDAQDILVSVPIDVVICDIEMPGGDGFELIEWIRRHDSDIVTLFLTCHADFHFAQRAIQLGTQDYLLKPVDFAALEETAHKIVASIQQEWDRKSAYDKANTFWESKKPLLVERFWQDVLGSRIPSASDQLRKAIAEYAVPFDPDRMDVLPILISVEQWMQAFNERDEELMEYAIRKVAEEILLVDGAGCAVQERNGANVAFVYFDKAATPDPNEWVRRCEEFLLYCERHFYCKSSCYIGQKSAIERTKSNYEALLKLEFDNISKSRSVHLHKPEREEVNRLRTFDLSEWPGLIEQGAEAALRERIVQSLAILKIEGGNAEALLIYYHSVLQAIYSVLHKRGKSVQEVFAEAEALEPAFVPKTISQIEQWSIRVTGAVSRYVKKDEDSIVQRVKEYVIAHLDDRIERMELADLVHLNPAYLSRLFKKETGESLTEFIQSEKMKLTKQLLRGSDKPISEIAQVAGYSNMSYFSKAFKKMYDMSPLAFRKGSPSREGRRGEWK</sequence>
<dbReference type="InterPro" id="IPR011006">
    <property type="entry name" value="CheY-like_superfamily"/>
</dbReference>
<dbReference type="PANTHER" id="PTHR43280:SF28">
    <property type="entry name" value="HTH-TYPE TRANSCRIPTIONAL ACTIVATOR RHAS"/>
    <property type="match status" value="1"/>
</dbReference>
<keyword evidence="1" id="KW-0805">Transcription regulation</keyword>
<dbReference type="AlphaFoldDB" id="A0A3T1D1A2"/>
<dbReference type="PROSITE" id="PS00041">
    <property type="entry name" value="HTH_ARAC_FAMILY_1"/>
    <property type="match status" value="1"/>
</dbReference>
<dbReference type="SUPFAM" id="SSF52172">
    <property type="entry name" value="CheY-like"/>
    <property type="match status" value="1"/>
</dbReference>
<evidence type="ECO:0000256" key="3">
    <source>
        <dbReference type="ARBA" id="ARBA00023163"/>
    </source>
</evidence>
<evidence type="ECO:0000256" key="4">
    <source>
        <dbReference type="PROSITE-ProRule" id="PRU00169"/>
    </source>
</evidence>
<dbReference type="Pfam" id="PF12833">
    <property type="entry name" value="HTH_18"/>
    <property type="match status" value="1"/>
</dbReference>
<dbReference type="RefSeq" id="WP_162309286.1">
    <property type="nucleotide sequence ID" value="NZ_AP019400.1"/>
</dbReference>
<evidence type="ECO:0000313" key="7">
    <source>
        <dbReference type="EMBL" id="BBI31887.1"/>
    </source>
</evidence>
<keyword evidence="3" id="KW-0804">Transcription</keyword>
<dbReference type="InterPro" id="IPR018060">
    <property type="entry name" value="HTH_AraC"/>
</dbReference>
<dbReference type="PRINTS" id="PR00032">
    <property type="entry name" value="HTHARAC"/>
</dbReference>
<protein>
    <recommendedName>
        <fullName evidence="9">DNA-binding response regulator</fullName>
    </recommendedName>
</protein>
<dbReference type="InterPro" id="IPR009057">
    <property type="entry name" value="Homeodomain-like_sf"/>
</dbReference>
<keyword evidence="2" id="KW-0238">DNA-binding</keyword>
<dbReference type="SMART" id="SM00342">
    <property type="entry name" value="HTH_ARAC"/>
    <property type="match status" value="1"/>
</dbReference>
<dbReference type="Gene3D" id="1.10.10.60">
    <property type="entry name" value="Homeodomain-like"/>
    <property type="match status" value="2"/>
</dbReference>